<keyword evidence="2" id="KW-0472">Membrane</keyword>
<proteinExistence type="predicted"/>
<keyword evidence="4" id="KW-1185">Reference proteome</keyword>
<dbReference type="AlphaFoldDB" id="A0A3M2L8F9"/>
<evidence type="ECO:0000313" key="4">
    <source>
        <dbReference type="Proteomes" id="UP000279275"/>
    </source>
</evidence>
<reference evidence="3 4" key="1">
    <citation type="submission" date="2018-10" db="EMBL/GenBank/DDBJ databases">
        <title>Isolation from cow dung.</title>
        <authorList>
            <person name="Ling L."/>
        </authorList>
    </citation>
    <scope>NUCLEOTIDE SEQUENCE [LARGE SCALE GENOMIC DNA]</scope>
    <source>
        <strain evidence="3 4">NEAU-LL90</strain>
    </source>
</reference>
<comment type="caution">
    <text evidence="3">The sequence shown here is derived from an EMBL/GenBank/DDBJ whole genome shotgun (WGS) entry which is preliminary data.</text>
</comment>
<dbReference type="OrthoDB" id="5187941at2"/>
<feature type="region of interest" description="Disordered" evidence="1">
    <location>
        <begin position="73"/>
        <end position="100"/>
    </location>
</feature>
<feature type="transmembrane region" description="Helical" evidence="2">
    <location>
        <begin position="7"/>
        <end position="29"/>
    </location>
</feature>
<evidence type="ECO:0000313" key="3">
    <source>
        <dbReference type="EMBL" id="RMI32970.1"/>
    </source>
</evidence>
<sequence>MPALFRRLGLILLVIAAATTCLLLGWWQWGRFDSNSGTAQNLGYALQWPLFAGFVVYAFFRFLRLERQARVEEDGEPRPVATRTAAPTELPAGLLPERPAARVEEADRVVTEYNRQLAALHGRRLPSADDARRAG</sequence>
<feature type="transmembrane region" description="Helical" evidence="2">
    <location>
        <begin position="41"/>
        <end position="60"/>
    </location>
</feature>
<gene>
    <name evidence="3" type="ORF">EBN03_11315</name>
</gene>
<organism evidence="3 4">
    <name type="scientific">Nocardia stercoris</name>
    <dbReference type="NCBI Taxonomy" id="2483361"/>
    <lineage>
        <taxon>Bacteria</taxon>
        <taxon>Bacillati</taxon>
        <taxon>Actinomycetota</taxon>
        <taxon>Actinomycetes</taxon>
        <taxon>Mycobacteriales</taxon>
        <taxon>Nocardiaceae</taxon>
        <taxon>Nocardia</taxon>
    </lineage>
</organism>
<evidence type="ECO:0000256" key="1">
    <source>
        <dbReference type="SAM" id="MobiDB-lite"/>
    </source>
</evidence>
<dbReference type="Proteomes" id="UP000279275">
    <property type="component" value="Unassembled WGS sequence"/>
</dbReference>
<name>A0A3M2L8F9_9NOCA</name>
<dbReference type="EMBL" id="RFFH01000004">
    <property type="protein sequence ID" value="RMI32970.1"/>
    <property type="molecule type" value="Genomic_DNA"/>
</dbReference>
<evidence type="ECO:0000256" key="2">
    <source>
        <dbReference type="SAM" id="Phobius"/>
    </source>
</evidence>
<keyword evidence="2" id="KW-1133">Transmembrane helix</keyword>
<keyword evidence="2" id="KW-0812">Transmembrane</keyword>
<accession>A0A3M2L8F9</accession>
<protein>
    <submittedName>
        <fullName evidence="3">Transcriptional regulator</fullName>
    </submittedName>
</protein>